<dbReference type="Proteomes" id="UP000265768">
    <property type="component" value="Unassembled WGS sequence"/>
</dbReference>
<dbReference type="SUPFAM" id="SSF103473">
    <property type="entry name" value="MFS general substrate transporter"/>
    <property type="match status" value="1"/>
</dbReference>
<dbReference type="InterPro" id="IPR011701">
    <property type="entry name" value="MFS"/>
</dbReference>
<dbReference type="PANTHER" id="PTHR42718:SF47">
    <property type="entry name" value="METHYL VIOLOGEN RESISTANCE PROTEIN SMVA"/>
    <property type="match status" value="1"/>
</dbReference>
<keyword evidence="2" id="KW-0813">Transport</keyword>
<feature type="transmembrane region" description="Helical" evidence="7">
    <location>
        <begin position="202"/>
        <end position="219"/>
    </location>
</feature>
<keyword evidence="4 7" id="KW-0812">Transmembrane</keyword>
<dbReference type="Pfam" id="PF07690">
    <property type="entry name" value="MFS_1"/>
    <property type="match status" value="1"/>
</dbReference>
<sequence>MPMADGIRAGRKEWTGLAVLLLACLLVSMDVSVLYFAVPFLSRELEPTATQQLWIFDVYGFVLSGLLITMGAVGDRIGRRRLLLIGAAAFGLASLAAAYSTSAEMLIAARAMLGVAGATLMPSTLALIRNLFLDDRQRGTAIGIWTGAMAGGVALGPVLSGFLLEHFWWGSVFLVNVPAMVLLLVLAPMLVPEFRPPAGGRFDLMSAFLSLAAVLPAVYGLKEIAAHGFGVVPAASIVAGLLVGVVFARRQGRRPYPMLDLALFRDRVFAGSIALNVLTMFAMAGMTIYTTQYLQSVLGLRPLVAALWSVLPSVAIAGVAPVAGALARRAGAPRVMSAGFLVGAVGLASMVFVGTDSALWMILVAATVYAGGVVTVMSISTEQVMAAAPPERAGTASAVMESGTEFGGALGMAVLGSVGAAIYRSQVPDTLPEPARETLGGAVATAAHLPADAARAVLAAAREAFTTGMHGAALTGAVILVAASAVTVPLLRRRPARPAARPEPRVPVSR</sequence>
<evidence type="ECO:0000256" key="2">
    <source>
        <dbReference type="ARBA" id="ARBA00022448"/>
    </source>
</evidence>
<evidence type="ECO:0000256" key="6">
    <source>
        <dbReference type="ARBA" id="ARBA00023136"/>
    </source>
</evidence>
<evidence type="ECO:0000256" key="7">
    <source>
        <dbReference type="SAM" id="Phobius"/>
    </source>
</evidence>
<dbReference type="AlphaFoldDB" id="A0A3A4AMW5"/>
<comment type="subcellular location">
    <subcellularLocation>
        <location evidence="1">Cell membrane</location>
        <topology evidence="1">Multi-pass membrane protein</topology>
    </subcellularLocation>
</comment>
<dbReference type="GO" id="GO:0005886">
    <property type="term" value="C:plasma membrane"/>
    <property type="evidence" value="ECO:0007669"/>
    <property type="project" value="UniProtKB-SubCell"/>
</dbReference>
<dbReference type="GO" id="GO:0022857">
    <property type="term" value="F:transmembrane transporter activity"/>
    <property type="evidence" value="ECO:0007669"/>
    <property type="project" value="InterPro"/>
</dbReference>
<dbReference type="PROSITE" id="PS50850">
    <property type="entry name" value="MFS"/>
    <property type="match status" value="1"/>
</dbReference>
<feature type="transmembrane region" description="Helical" evidence="7">
    <location>
        <begin position="359"/>
        <end position="381"/>
    </location>
</feature>
<evidence type="ECO:0000259" key="8">
    <source>
        <dbReference type="PROSITE" id="PS50850"/>
    </source>
</evidence>
<accession>A0A3A4AMW5</accession>
<reference evidence="9 10" key="1">
    <citation type="submission" date="2018-09" db="EMBL/GenBank/DDBJ databases">
        <title>YIM 75507 draft genome.</title>
        <authorList>
            <person name="Tang S."/>
            <person name="Feng Y."/>
        </authorList>
    </citation>
    <scope>NUCLEOTIDE SEQUENCE [LARGE SCALE GENOMIC DNA]</scope>
    <source>
        <strain evidence="9 10">YIM 75507</strain>
    </source>
</reference>
<dbReference type="CDD" id="cd17321">
    <property type="entry name" value="MFS_MMR_MDR_like"/>
    <property type="match status" value="1"/>
</dbReference>
<gene>
    <name evidence="9" type="ORF">D5H75_35880</name>
</gene>
<dbReference type="InterPro" id="IPR036259">
    <property type="entry name" value="MFS_trans_sf"/>
</dbReference>
<protein>
    <submittedName>
        <fullName evidence="9">MFS transporter</fullName>
    </submittedName>
</protein>
<keyword evidence="6 7" id="KW-0472">Membrane</keyword>
<evidence type="ECO:0000313" key="10">
    <source>
        <dbReference type="Proteomes" id="UP000265768"/>
    </source>
</evidence>
<evidence type="ECO:0000256" key="4">
    <source>
        <dbReference type="ARBA" id="ARBA00022692"/>
    </source>
</evidence>
<keyword evidence="3" id="KW-1003">Cell membrane</keyword>
<feature type="transmembrane region" description="Helical" evidence="7">
    <location>
        <begin position="140"/>
        <end position="162"/>
    </location>
</feature>
<evidence type="ECO:0000256" key="1">
    <source>
        <dbReference type="ARBA" id="ARBA00004651"/>
    </source>
</evidence>
<feature type="transmembrane region" description="Helical" evidence="7">
    <location>
        <begin position="225"/>
        <end position="247"/>
    </location>
</feature>
<evidence type="ECO:0000313" key="9">
    <source>
        <dbReference type="EMBL" id="RJL22593.1"/>
    </source>
</evidence>
<organism evidence="9 10">
    <name type="scientific">Bailinhaonella thermotolerans</name>
    <dbReference type="NCBI Taxonomy" id="1070861"/>
    <lineage>
        <taxon>Bacteria</taxon>
        <taxon>Bacillati</taxon>
        <taxon>Actinomycetota</taxon>
        <taxon>Actinomycetes</taxon>
        <taxon>Streptosporangiales</taxon>
        <taxon>Streptosporangiaceae</taxon>
        <taxon>Bailinhaonella</taxon>
    </lineage>
</organism>
<comment type="caution">
    <text evidence="9">The sequence shown here is derived from an EMBL/GenBank/DDBJ whole genome shotgun (WGS) entry which is preliminary data.</text>
</comment>
<dbReference type="Gene3D" id="1.20.1250.20">
    <property type="entry name" value="MFS general substrate transporter like domains"/>
    <property type="match status" value="1"/>
</dbReference>
<feature type="transmembrane region" description="Helical" evidence="7">
    <location>
        <begin position="402"/>
        <end position="423"/>
    </location>
</feature>
<dbReference type="EMBL" id="QZEY01000022">
    <property type="protein sequence ID" value="RJL22593.1"/>
    <property type="molecule type" value="Genomic_DNA"/>
</dbReference>
<feature type="transmembrane region" description="Helical" evidence="7">
    <location>
        <begin position="82"/>
        <end position="101"/>
    </location>
</feature>
<feature type="transmembrane region" description="Helical" evidence="7">
    <location>
        <begin position="107"/>
        <end position="128"/>
    </location>
</feature>
<feature type="transmembrane region" description="Helical" evidence="7">
    <location>
        <begin position="268"/>
        <end position="291"/>
    </location>
</feature>
<evidence type="ECO:0000256" key="5">
    <source>
        <dbReference type="ARBA" id="ARBA00022989"/>
    </source>
</evidence>
<feature type="transmembrane region" description="Helical" evidence="7">
    <location>
        <begin position="303"/>
        <end position="323"/>
    </location>
</feature>
<dbReference type="PANTHER" id="PTHR42718">
    <property type="entry name" value="MAJOR FACILITATOR SUPERFAMILY MULTIDRUG TRANSPORTER MFSC"/>
    <property type="match status" value="1"/>
</dbReference>
<feature type="transmembrane region" description="Helical" evidence="7">
    <location>
        <begin position="168"/>
        <end position="190"/>
    </location>
</feature>
<proteinExistence type="predicted"/>
<dbReference type="Gene3D" id="1.20.1720.10">
    <property type="entry name" value="Multidrug resistance protein D"/>
    <property type="match status" value="1"/>
</dbReference>
<feature type="transmembrane region" description="Helical" evidence="7">
    <location>
        <begin position="335"/>
        <end position="353"/>
    </location>
</feature>
<feature type="domain" description="Major facilitator superfamily (MFS) profile" evidence="8">
    <location>
        <begin position="16"/>
        <end position="495"/>
    </location>
</feature>
<feature type="transmembrane region" description="Helical" evidence="7">
    <location>
        <begin position="472"/>
        <end position="491"/>
    </location>
</feature>
<dbReference type="InterPro" id="IPR020846">
    <property type="entry name" value="MFS_dom"/>
</dbReference>
<dbReference type="OrthoDB" id="3218509at2"/>
<keyword evidence="5 7" id="KW-1133">Transmembrane helix</keyword>
<feature type="transmembrane region" description="Helical" evidence="7">
    <location>
        <begin position="52"/>
        <end position="70"/>
    </location>
</feature>
<name>A0A3A4AMW5_9ACTN</name>
<evidence type="ECO:0000256" key="3">
    <source>
        <dbReference type="ARBA" id="ARBA00022475"/>
    </source>
</evidence>
<keyword evidence="10" id="KW-1185">Reference proteome</keyword>